<protein>
    <submittedName>
        <fullName evidence="1">Uncharacterized protein</fullName>
    </submittedName>
</protein>
<evidence type="ECO:0000313" key="1">
    <source>
        <dbReference type="EMBL" id="KAF7676593.1"/>
    </source>
</evidence>
<keyword evidence="2" id="KW-1185">Reference proteome</keyword>
<reference evidence="1 2" key="1">
    <citation type="submission" date="2019-01" db="EMBL/GenBank/DDBJ databases">
        <title>Genomes sequencing and comparative genomics of infectious freshwater microsporidia, Cucumispora dikerogammari and Thelohania contejeani.</title>
        <authorList>
            <person name="Cormier A."/>
            <person name="Giraud I."/>
            <person name="Wattier R."/>
            <person name="Teixeira M."/>
            <person name="Grandjean F."/>
            <person name="Rigaud T."/>
            <person name="Cordaux R."/>
        </authorList>
    </citation>
    <scope>NUCLEOTIDE SEQUENCE [LARGE SCALE GENOMIC DNA]</scope>
    <source>
        <strain evidence="1">T1</strain>
        <tissue evidence="1">Spores</tissue>
    </source>
</reference>
<sequence length="347" mass="42050">MESVVQNCEIELIDSYISQSKTNEKAILEEIKLYREEHEKNLVKRFISRYYHFIKFPCYNYEVGYPIQIYAFLDNDVEYIIKLYTLLTDIKIIEQLHRHEQIFMDYFLYYFLFFAVSNDLKFQNKFYEVLSNSVYNLLIDDSDVNNYNYIYYPAKYYFKDSVFLDILVEDINIVDQKHREQFKVLKNINFEKGSYEIMNAILETASNLSDKYRKEATIFQFVALTRDIELLRYVSHPIGTDVSIFNEISLIWCYLYQLFSKRNLFDEKDIRYKTRFTKYIIMIANRIHDTKDDEKKLLLYKTLLEMQKKNIQKDFNFEYLDSVKDKNLLLCCNDDKLESHGKNKLLN</sequence>
<name>A0ABQ7HVF0_9MICR</name>
<proteinExistence type="predicted"/>
<dbReference type="EMBL" id="SBIQ01000498">
    <property type="protein sequence ID" value="KAF7676593.1"/>
    <property type="molecule type" value="Genomic_DNA"/>
</dbReference>
<organism evidence="1 2">
    <name type="scientific">Astathelohania contejeani</name>
    <dbReference type="NCBI Taxonomy" id="164912"/>
    <lineage>
        <taxon>Eukaryota</taxon>
        <taxon>Fungi</taxon>
        <taxon>Fungi incertae sedis</taxon>
        <taxon>Microsporidia</taxon>
        <taxon>Astathelohaniidae</taxon>
        <taxon>Astathelohania</taxon>
    </lineage>
</organism>
<evidence type="ECO:0000313" key="2">
    <source>
        <dbReference type="Proteomes" id="UP001516464"/>
    </source>
</evidence>
<comment type="caution">
    <text evidence="1">The sequence shown here is derived from an EMBL/GenBank/DDBJ whole genome shotgun (WGS) entry which is preliminary data.</text>
</comment>
<dbReference type="Proteomes" id="UP001516464">
    <property type="component" value="Unassembled WGS sequence"/>
</dbReference>
<accession>A0ABQ7HVF0</accession>
<gene>
    <name evidence="1" type="ORF">TCON_2690</name>
</gene>